<dbReference type="SUPFAM" id="SSF53474">
    <property type="entry name" value="alpha/beta-Hydrolases"/>
    <property type="match status" value="1"/>
</dbReference>
<dbReference type="STRING" id="1429043.X474_22900"/>
<feature type="signal peptide" evidence="2">
    <location>
        <begin position="1"/>
        <end position="20"/>
    </location>
</feature>
<evidence type="ECO:0000259" key="3">
    <source>
        <dbReference type="Pfam" id="PF12146"/>
    </source>
</evidence>
<dbReference type="PROSITE" id="PS00708">
    <property type="entry name" value="PRO_ENDOPEP_SER"/>
    <property type="match status" value="1"/>
</dbReference>
<dbReference type="Pfam" id="PF13026">
    <property type="entry name" value="DUF3887"/>
    <property type="match status" value="1"/>
</dbReference>
<feature type="chain" id="PRO_5002245140" description="Serine aminopeptidase S33 domain-containing protein" evidence="2">
    <location>
        <begin position="21"/>
        <end position="439"/>
    </location>
</feature>
<feature type="domain" description="Serine aminopeptidase S33" evidence="3">
    <location>
        <begin position="190"/>
        <end position="406"/>
    </location>
</feature>
<dbReference type="AlphaFoldDB" id="A0A0D2J7M2"/>
<organism evidence="5 6">
    <name type="scientific">Dethiosulfatarculus sandiegensis</name>
    <dbReference type="NCBI Taxonomy" id="1429043"/>
    <lineage>
        <taxon>Bacteria</taxon>
        <taxon>Pseudomonadati</taxon>
        <taxon>Thermodesulfobacteriota</taxon>
        <taxon>Desulfarculia</taxon>
        <taxon>Desulfarculales</taxon>
        <taxon>Desulfarculaceae</taxon>
        <taxon>Dethiosulfatarculus</taxon>
    </lineage>
</organism>
<dbReference type="Gene3D" id="3.40.50.1820">
    <property type="entry name" value="alpha/beta hydrolase"/>
    <property type="match status" value="1"/>
</dbReference>
<dbReference type="GO" id="GO:0004252">
    <property type="term" value="F:serine-type endopeptidase activity"/>
    <property type="evidence" value="ECO:0007669"/>
    <property type="project" value="InterPro"/>
</dbReference>
<dbReference type="GO" id="GO:0006508">
    <property type="term" value="P:proteolysis"/>
    <property type="evidence" value="ECO:0007669"/>
    <property type="project" value="InterPro"/>
</dbReference>
<proteinExistence type="predicted"/>
<accession>A0A0D2J7M2</accession>
<evidence type="ECO:0000256" key="2">
    <source>
        <dbReference type="SAM" id="SignalP"/>
    </source>
</evidence>
<dbReference type="PANTHER" id="PTHR43265">
    <property type="entry name" value="ESTERASE ESTD"/>
    <property type="match status" value="1"/>
</dbReference>
<dbReference type="InterPro" id="IPR053145">
    <property type="entry name" value="AB_hydrolase_Est10"/>
</dbReference>
<evidence type="ECO:0000313" key="5">
    <source>
        <dbReference type="EMBL" id="KIX11731.1"/>
    </source>
</evidence>
<dbReference type="OrthoDB" id="1412847at2"/>
<sequence>MKWFVFIMLAALLIATPALGSETACEQQARNFISLLNQGNFSKAAELFDQKMKQALPPDKLGQLWSGLLASTGEFKKTIQTRTKIQGLYQAVLARCVFEKQLIDIKIVFDLKNNIAGLFFLPVKKTAAGQPDYVIPGSFKEIEVKVGQGKWVLPGTLTLPKQGGPFPTVVLVHGSGPQDRDETIGPNKPFKDLARGLASRGIAVLGYDKRTRVYGAQSAENPADLTVRQETIEDAVAAVSLLQSKSSVKKDKIFLLGHSLGGMLMPRIAEVQKTAAGFILMAANARPLEDLILEQTLFQASLKPDLTAKDKEHLALIKKLVTKIKNLTNRETSQGMLLGAPPAYWLDLKAYNPVKAAKAIIRPVLIMQGGNDCQVNKDRDFGLWQKELSQMPNLEFRFYPKLNHLFMKVDGKSTGKEYQNPGNIDVQVIEDIAAWVMKH</sequence>
<name>A0A0D2J7M2_9BACT</name>
<dbReference type="Gene3D" id="3.10.450.590">
    <property type="match status" value="1"/>
</dbReference>
<dbReference type="InterPro" id="IPR002471">
    <property type="entry name" value="Pept_S9_AS"/>
</dbReference>
<dbReference type="InterPro" id="IPR024981">
    <property type="entry name" value="DUF3887"/>
</dbReference>
<dbReference type="GO" id="GO:0052689">
    <property type="term" value="F:carboxylic ester hydrolase activity"/>
    <property type="evidence" value="ECO:0007669"/>
    <property type="project" value="TreeGrafter"/>
</dbReference>
<dbReference type="InterPro" id="IPR022742">
    <property type="entry name" value="Hydrolase_4"/>
</dbReference>
<keyword evidence="1" id="KW-0378">Hydrolase</keyword>
<protein>
    <recommendedName>
        <fullName evidence="7">Serine aminopeptidase S33 domain-containing protein</fullName>
    </recommendedName>
</protein>
<gene>
    <name evidence="5" type="ORF">X474_22900</name>
</gene>
<evidence type="ECO:0008006" key="7">
    <source>
        <dbReference type="Google" id="ProtNLM"/>
    </source>
</evidence>
<dbReference type="EMBL" id="AZAC01000045">
    <property type="protein sequence ID" value="KIX11731.1"/>
    <property type="molecule type" value="Genomic_DNA"/>
</dbReference>
<dbReference type="Pfam" id="PF12146">
    <property type="entry name" value="Hydrolase_4"/>
    <property type="match status" value="1"/>
</dbReference>
<dbReference type="PATRIC" id="fig|1429043.3.peg.4844"/>
<dbReference type="PANTHER" id="PTHR43265:SF1">
    <property type="entry name" value="ESTERASE ESTD"/>
    <property type="match status" value="1"/>
</dbReference>
<comment type="caution">
    <text evidence="5">The sequence shown here is derived from an EMBL/GenBank/DDBJ whole genome shotgun (WGS) entry which is preliminary data.</text>
</comment>
<dbReference type="Proteomes" id="UP000032233">
    <property type="component" value="Unassembled WGS sequence"/>
</dbReference>
<dbReference type="InParanoid" id="A0A0D2J7M2"/>
<keyword evidence="6" id="KW-1185">Reference proteome</keyword>
<dbReference type="RefSeq" id="WP_052515459.1">
    <property type="nucleotide sequence ID" value="NZ_AZAC01000045.1"/>
</dbReference>
<evidence type="ECO:0000313" key="6">
    <source>
        <dbReference type="Proteomes" id="UP000032233"/>
    </source>
</evidence>
<reference evidence="5 6" key="1">
    <citation type="submission" date="2013-11" db="EMBL/GenBank/DDBJ databases">
        <title>Metagenomic analysis of a methanogenic consortium involved in long chain n-alkane degradation.</title>
        <authorList>
            <person name="Davidova I.A."/>
            <person name="Callaghan A.V."/>
            <person name="Wawrik B."/>
            <person name="Pruitt S."/>
            <person name="Marks C."/>
            <person name="Duncan K.E."/>
            <person name="Suflita J.M."/>
        </authorList>
    </citation>
    <scope>NUCLEOTIDE SEQUENCE [LARGE SCALE GENOMIC DNA]</scope>
    <source>
        <strain evidence="5 6">SPR</strain>
    </source>
</reference>
<evidence type="ECO:0000259" key="4">
    <source>
        <dbReference type="Pfam" id="PF13026"/>
    </source>
</evidence>
<evidence type="ECO:0000256" key="1">
    <source>
        <dbReference type="ARBA" id="ARBA00022801"/>
    </source>
</evidence>
<dbReference type="InterPro" id="IPR029058">
    <property type="entry name" value="AB_hydrolase_fold"/>
</dbReference>
<keyword evidence="2" id="KW-0732">Signal</keyword>
<feature type="domain" description="DUF3887" evidence="4">
    <location>
        <begin position="29"/>
        <end position="118"/>
    </location>
</feature>